<reference evidence="1" key="1">
    <citation type="submission" date="2021-02" db="EMBL/GenBank/DDBJ databases">
        <title>Skermanella TT6 skin isolate.</title>
        <authorList>
            <person name="Lee K."/>
            <person name="Ganzorig M."/>
        </authorList>
    </citation>
    <scope>NUCLEOTIDE SEQUENCE</scope>
    <source>
        <strain evidence="1">TT6</strain>
    </source>
</reference>
<dbReference type="InterPro" id="IPR013078">
    <property type="entry name" value="His_Pase_superF_clade-1"/>
</dbReference>
<proteinExistence type="predicted"/>
<dbReference type="Pfam" id="PF00300">
    <property type="entry name" value="His_Phos_1"/>
    <property type="match status" value="1"/>
</dbReference>
<organism evidence="1 2">
    <name type="scientific">Skermanella cutis</name>
    <dbReference type="NCBI Taxonomy" id="2775420"/>
    <lineage>
        <taxon>Bacteria</taxon>
        <taxon>Pseudomonadati</taxon>
        <taxon>Pseudomonadota</taxon>
        <taxon>Alphaproteobacteria</taxon>
        <taxon>Rhodospirillales</taxon>
        <taxon>Azospirillaceae</taxon>
        <taxon>Skermanella</taxon>
    </lineage>
</organism>
<dbReference type="InterPro" id="IPR029033">
    <property type="entry name" value="His_PPase_superfam"/>
</dbReference>
<name>A0ABX7B7R9_9PROT</name>
<dbReference type="CDD" id="cd07067">
    <property type="entry name" value="HP_PGM_like"/>
    <property type="match status" value="1"/>
</dbReference>
<evidence type="ECO:0000313" key="1">
    <source>
        <dbReference type="EMBL" id="QQP90222.1"/>
    </source>
</evidence>
<evidence type="ECO:0000313" key="2">
    <source>
        <dbReference type="Proteomes" id="UP000595197"/>
    </source>
</evidence>
<dbReference type="Proteomes" id="UP000595197">
    <property type="component" value="Chromosome"/>
</dbReference>
<keyword evidence="2" id="KW-1185">Reference proteome</keyword>
<protein>
    <submittedName>
        <fullName evidence="1">Histidine phosphatase family protein</fullName>
    </submittedName>
</protein>
<sequence>MNPVTRWWLVRHAPVPNPEGRIHGQLDLEADCGDAPAFEGLARLLPSGAVRMVTTLSRTWRTAEAIWGAATDMTVEAGLLEQDFGAWQGFSHGELAAMDAGGRVARFWEAPATTRPPGGESFEQVVNRVALALERNSELHAGRDVVAVCHAGSIRAALAVALGIAPAAALSFQVDPLSVTRIDHIPLDGAKAVWRIVGVNRPPL</sequence>
<dbReference type="SMART" id="SM00855">
    <property type="entry name" value="PGAM"/>
    <property type="match status" value="1"/>
</dbReference>
<dbReference type="RefSeq" id="WP_201077174.1">
    <property type="nucleotide sequence ID" value="NZ_CP067420.1"/>
</dbReference>
<dbReference type="EMBL" id="CP067420">
    <property type="protein sequence ID" value="QQP90222.1"/>
    <property type="molecule type" value="Genomic_DNA"/>
</dbReference>
<dbReference type="SUPFAM" id="SSF53254">
    <property type="entry name" value="Phosphoglycerate mutase-like"/>
    <property type="match status" value="1"/>
</dbReference>
<accession>A0ABX7B7R9</accession>
<dbReference type="Gene3D" id="3.40.50.1240">
    <property type="entry name" value="Phosphoglycerate mutase-like"/>
    <property type="match status" value="1"/>
</dbReference>
<gene>
    <name evidence="1" type="ORF">IGS68_02875</name>
</gene>